<feature type="transmembrane region" description="Helical" evidence="5">
    <location>
        <begin position="104"/>
        <end position="129"/>
    </location>
</feature>
<evidence type="ECO:0000313" key="6">
    <source>
        <dbReference type="EMBL" id="KAK8837473.1"/>
    </source>
</evidence>
<evidence type="ECO:0000256" key="5">
    <source>
        <dbReference type="SAM" id="Phobius"/>
    </source>
</evidence>
<dbReference type="SUPFAM" id="SSF103473">
    <property type="entry name" value="MFS general substrate transporter"/>
    <property type="match status" value="1"/>
</dbReference>
<comment type="caution">
    <text evidence="6">The sequence shown here is derived from an EMBL/GenBank/DDBJ whole genome shotgun (WGS) entry which is preliminary data.</text>
</comment>
<organism evidence="6 7">
    <name type="scientific">Tritrichomonas musculus</name>
    <dbReference type="NCBI Taxonomy" id="1915356"/>
    <lineage>
        <taxon>Eukaryota</taxon>
        <taxon>Metamonada</taxon>
        <taxon>Parabasalia</taxon>
        <taxon>Tritrichomonadida</taxon>
        <taxon>Tritrichomonadidae</taxon>
        <taxon>Tritrichomonas</taxon>
    </lineage>
</organism>
<feature type="transmembrane region" description="Helical" evidence="5">
    <location>
        <begin position="297"/>
        <end position="316"/>
    </location>
</feature>
<feature type="transmembrane region" description="Helical" evidence="5">
    <location>
        <begin position="206"/>
        <end position="228"/>
    </location>
</feature>
<dbReference type="Gene3D" id="1.20.1250.20">
    <property type="entry name" value="MFS general substrate transporter like domains"/>
    <property type="match status" value="2"/>
</dbReference>
<proteinExistence type="predicted"/>
<keyword evidence="3 5" id="KW-1133">Transmembrane helix</keyword>
<feature type="transmembrane region" description="Helical" evidence="5">
    <location>
        <begin position="138"/>
        <end position="161"/>
    </location>
</feature>
<feature type="transmembrane region" description="Helical" evidence="5">
    <location>
        <begin position="55"/>
        <end position="72"/>
    </location>
</feature>
<dbReference type="Pfam" id="PF00083">
    <property type="entry name" value="Sugar_tr"/>
    <property type="match status" value="1"/>
</dbReference>
<gene>
    <name evidence="6" type="ORF">M9Y10_036470</name>
</gene>
<comment type="subcellular location">
    <subcellularLocation>
        <location evidence="1">Membrane</location>
    </subcellularLocation>
</comment>
<reference evidence="6 7" key="1">
    <citation type="submission" date="2024-04" db="EMBL/GenBank/DDBJ databases">
        <title>Tritrichomonas musculus Genome.</title>
        <authorList>
            <person name="Alves-Ferreira E."/>
            <person name="Grigg M."/>
            <person name="Lorenzi H."/>
            <person name="Galac M."/>
        </authorList>
    </citation>
    <scope>NUCLEOTIDE SEQUENCE [LARGE SCALE GENOMIC DNA]</scope>
    <source>
        <strain evidence="6 7">EAF2021</strain>
    </source>
</reference>
<dbReference type="EMBL" id="JAPFFF010000059">
    <property type="protein sequence ID" value="KAK8837473.1"/>
    <property type="molecule type" value="Genomic_DNA"/>
</dbReference>
<feature type="transmembrane region" description="Helical" evidence="5">
    <location>
        <begin position="79"/>
        <end position="98"/>
    </location>
</feature>
<feature type="transmembrane region" description="Helical" evidence="5">
    <location>
        <begin position="273"/>
        <end position="291"/>
    </location>
</feature>
<protein>
    <submittedName>
        <fullName evidence="6">Glucose import</fullName>
    </submittedName>
</protein>
<dbReference type="InterPro" id="IPR050549">
    <property type="entry name" value="MFS_Trehalose_Transporter"/>
</dbReference>
<evidence type="ECO:0000313" key="7">
    <source>
        <dbReference type="Proteomes" id="UP001470230"/>
    </source>
</evidence>
<dbReference type="PANTHER" id="PTHR48021">
    <property type="match status" value="1"/>
</dbReference>
<keyword evidence="7" id="KW-1185">Reference proteome</keyword>
<evidence type="ECO:0000256" key="2">
    <source>
        <dbReference type="ARBA" id="ARBA00022692"/>
    </source>
</evidence>
<accession>A0ABR2GU59</accession>
<keyword evidence="4 5" id="KW-0472">Membrane</keyword>
<feature type="transmembrane region" description="Helical" evidence="5">
    <location>
        <begin position="167"/>
        <end position="185"/>
    </location>
</feature>
<dbReference type="PANTHER" id="PTHR48021:SF1">
    <property type="entry name" value="GH07001P-RELATED"/>
    <property type="match status" value="1"/>
</dbReference>
<feature type="transmembrane region" description="Helical" evidence="5">
    <location>
        <begin position="248"/>
        <end position="266"/>
    </location>
</feature>
<sequence>MKINRHTISTIILLSLPFQFNLNVDSLSMFLNNIKHEWANGRELSYYENYFLRKISYYIAFISAISFVFIYYRIKKLRSMVSLGFYIYAFTWLLYFAVDENRIYVLFIIRGLQGIFHALFQVSFVTYIYHFIQPDHKCFYGCFFQFMMFFGLLLLNLLFYLTNWKTVSIVLFMQALVFGSLIWFVPDVKIKPKSMSKESIFSKAHLKCLLVMLMLMILQQLSGIGVLLGQFTEILMSVGLNIDNHLQAIMFDFVGVISTFIAAFITDTISTRYMWCLSAFGLCISLIIYGITLKIELPKWVAILGVFIFFLFFGLGEGQIPWYVSGTFFPEEVRIESSAICICLHTFLSPILDLLWDFLYKKVGLFGSIVFCCVICFCSIFLGLLIPIEYSKKIDSISII</sequence>
<keyword evidence="2 5" id="KW-0812">Transmembrane</keyword>
<feature type="transmembrane region" description="Helical" evidence="5">
    <location>
        <begin position="365"/>
        <end position="386"/>
    </location>
</feature>
<dbReference type="InterPro" id="IPR005828">
    <property type="entry name" value="MFS_sugar_transport-like"/>
</dbReference>
<dbReference type="InterPro" id="IPR036259">
    <property type="entry name" value="MFS_trans_sf"/>
</dbReference>
<name>A0ABR2GU59_9EUKA</name>
<evidence type="ECO:0000256" key="4">
    <source>
        <dbReference type="ARBA" id="ARBA00023136"/>
    </source>
</evidence>
<evidence type="ECO:0000256" key="1">
    <source>
        <dbReference type="ARBA" id="ARBA00004370"/>
    </source>
</evidence>
<dbReference type="Proteomes" id="UP001470230">
    <property type="component" value="Unassembled WGS sequence"/>
</dbReference>
<evidence type="ECO:0000256" key="3">
    <source>
        <dbReference type="ARBA" id="ARBA00022989"/>
    </source>
</evidence>